<sequence>MMKIVVLVKEVPDTYGDRKLSLETGLADRGASETVLDEIGERALEVALAHADRHPDAEVVVMSMSPEGSAAIIRRGLQMGATSAVHIADEGLVGADLGLTAEVLAAAVQRTGFDLVIAGNLSTDGSGGVLPSMVAELLDVPAATSLNTVEIGDGEVSGERASDGATMRVTAELPAVVSITERLPDARFPNFKGIMAAKKKPFETLTLADLAVEPEDHSASRSIVIGLSEKPPRSGGVKIVDEGDAGGRLADFLIQNRLA</sequence>
<gene>
    <name evidence="9" type="ORF">GCM10009776_18960</name>
</gene>
<dbReference type="InterPro" id="IPR033948">
    <property type="entry name" value="ETF_beta_N"/>
</dbReference>
<evidence type="ECO:0000313" key="10">
    <source>
        <dbReference type="Proteomes" id="UP001499933"/>
    </source>
</evidence>
<dbReference type="SMART" id="SM00893">
    <property type="entry name" value="ETF"/>
    <property type="match status" value="1"/>
</dbReference>
<comment type="subunit">
    <text evidence="3">Heterodimer of an alpha and a beta subunit.</text>
</comment>
<dbReference type="InterPro" id="IPR012255">
    <property type="entry name" value="ETF_b"/>
</dbReference>
<comment type="cofactor">
    <cofactor evidence="1">
        <name>FAD</name>
        <dbReference type="ChEBI" id="CHEBI:57692"/>
    </cofactor>
</comment>
<organism evidence="9 10">
    <name type="scientific">Microbacterium deminutum</name>
    <dbReference type="NCBI Taxonomy" id="344164"/>
    <lineage>
        <taxon>Bacteria</taxon>
        <taxon>Bacillati</taxon>
        <taxon>Actinomycetota</taxon>
        <taxon>Actinomycetes</taxon>
        <taxon>Micrococcales</taxon>
        <taxon>Microbacteriaceae</taxon>
        <taxon>Microbacterium</taxon>
    </lineage>
</organism>
<feature type="domain" description="Electron transfer flavoprotein alpha/beta-subunit N-terminal" evidence="8">
    <location>
        <begin position="24"/>
        <end position="214"/>
    </location>
</feature>
<evidence type="ECO:0000313" key="9">
    <source>
        <dbReference type="EMBL" id="GAA1956973.1"/>
    </source>
</evidence>
<dbReference type="Pfam" id="PF01012">
    <property type="entry name" value="ETF"/>
    <property type="match status" value="1"/>
</dbReference>
<evidence type="ECO:0000256" key="4">
    <source>
        <dbReference type="ARBA" id="ARBA00016797"/>
    </source>
</evidence>
<evidence type="ECO:0000256" key="1">
    <source>
        <dbReference type="ARBA" id="ARBA00001974"/>
    </source>
</evidence>
<evidence type="ECO:0000259" key="8">
    <source>
        <dbReference type="SMART" id="SM00893"/>
    </source>
</evidence>
<dbReference type="PANTHER" id="PTHR21294">
    <property type="entry name" value="ELECTRON TRANSFER FLAVOPROTEIN BETA-SUBUNIT"/>
    <property type="match status" value="1"/>
</dbReference>
<dbReference type="InterPro" id="IPR014730">
    <property type="entry name" value="ETF_a/b_N"/>
</dbReference>
<name>A0ABP5C6D0_9MICO</name>
<keyword evidence="10" id="KW-1185">Reference proteome</keyword>
<dbReference type="EMBL" id="BAAAOG010000002">
    <property type="protein sequence ID" value="GAA1956973.1"/>
    <property type="molecule type" value="Genomic_DNA"/>
</dbReference>
<comment type="caution">
    <text evidence="9">The sequence shown here is derived from an EMBL/GenBank/DDBJ whole genome shotgun (WGS) entry which is preliminary data.</text>
</comment>
<dbReference type="SUPFAM" id="SSF52402">
    <property type="entry name" value="Adenine nucleotide alpha hydrolases-like"/>
    <property type="match status" value="1"/>
</dbReference>
<dbReference type="CDD" id="cd01714">
    <property type="entry name" value="ETF_beta"/>
    <property type="match status" value="1"/>
</dbReference>
<evidence type="ECO:0000256" key="2">
    <source>
        <dbReference type="ARBA" id="ARBA00007557"/>
    </source>
</evidence>
<comment type="similarity">
    <text evidence="2">Belongs to the ETF beta-subunit/FixA family.</text>
</comment>
<dbReference type="PIRSF" id="PIRSF000090">
    <property type="entry name" value="Beta-ETF"/>
    <property type="match status" value="1"/>
</dbReference>
<keyword evidence="5" id="KW-0813">Transport</keyword>
<proteinExistence type="inferred from homology"/>
<dbReference type="Gene3D" id="3.40.50.620">
    <property type="entry name" value="HUPs"/>
    <property type="match status" value="1"/>
</dbReference>
<evidence type="ECO:0000256" key="7">
    <source>
        <dbReference type="ARBA" id="ARBA00025649"/>
    </source>
</evidence>
<dbReference type="PANTHER" id="PTHR21294:SF8">
    <property type="entry name" value="ELECTRON TRANSFER FLAVOPROTEIN SUBUNIT BETA"/>
    <property type="match status" value="1"/>
</dbReference>
<comment type="function">
    <text evidence="7">The electron transfer flavoprotein serves as a specific electron acceptor for other dehydrogenases. It transfers the electrons to the main respiratory chain via ETF-ubiquinone oxidoreductase (ETF dehydrogenase).</text>
</comment>
<evidence type="ECO:0000256" key="6">
    <source>
        <dbReference type="ARBA" id="ARBA00022982"/>
    </source>
</evidence>
<keyword evidence="6" id="KW-0249">Electron transport</keyword>
<accession>A0ABP5C6D0</accession>
<reference evidence="10" key="1">
    <citation type="journal article" date="2019" name="Int. J. Syst. Evol. Microbiol.">
        <title>The Global Catalogue of Microorganisms (GCM) 10K type strain sequencing project: providing services to taxonomists for standard genome sequencing and annotation.</title>
        <authorList>
            <consortium name="The Broad Institute Genomics Platform"/>
            <consortium name="The Broad Institute Genome Sequencing Center for Infectious Disease"/>
            <person name="Wu L."/>
            <person name="Ma J."/>
        </authorList>
    </citation>
    <scope>NUCLEOTIDE SEQUENCE [LARGE SCALE GENOMIC DNA]</scope>
    <source>
        <strain evidence="10">JCM 14901</strain>
    </source>
</reference>
<evidence type="ECO:0000256" key="3">
    <source>
        <dbReference type="ARBA" id="ARBA00011355"/>
    </source>
</evidence>
<protein>
    <recommendedName>
        <fullName evidence="4">Electron transfer flavoprotein subunit beta</fullName>
    </recommendedName>
</protein>
<dbReference type="InterPro" id="IPR014729">
    <property type="entry name" value="Rossmann-like_a/b/a_fold"/>
</dbReference>
<dbReference type="Proteomes" id="UP001499933">
    <property type="component" value="Unassembled WGS sequence"/>
</dbReference>
<evidence type="ECO:0000256" key="5">
    <source>
        <dbReference type="ARBA" id="ARBA00022448"/>
    </source>
</evidence>